<keyword evidence="3" id="KW-1185">Reference proteome</keyword>
<gene>
    <name evidence="2" type="ORF">C3731_01635</name>
</gene>
<evidence type="ECO:0000313" key="2">
    <source>
        <dbReference type="EMBL" id="PQA75303.1"/>
    </source>
</evidence>
<dbReference type="RefSeq" id="WP_104754015.1">
    <property type="nucleotide sequence ID" value="NZ_PTRC01000005.1"/>
</dbReference>
<dbReference type="Proteomes" id="UP000238493">
    <property type="component" value="Unassembled WGS sequence"/>
</dbReference>
<reference evidence="2 3" key="1">
    <citation type="submission" date="2018-02" db="EMBL/GenBank/DDBJ databases">
        <title>Draft genome sequence of Ochrobactrum oryzae found in Brazil.</title>
        <authorList>
            <person name="Cerdeira L."/>
            <person name="Andrade F."/>
            <person name="Zacariotto T."/>
            <person name="Barbosa B."/>
            <person name="Santos S."/>
            <person name="Cassetari V."/>
            <person name="Lincopan N."/>
        </authorList>
    </citation>
    <scope>NUCLEOTIDE SEQUENCE [LARGE SCALE GENOMIC DNA]</scope>
    <source>
        <strain evidence="2 3">OA447</strain>
    </source>
</reference>
<sequence length="88" mass="9430">MARFRHSASITNATEAAAIISPKAPQARGGRGAGLSRHHAETGELGSMTPGIDPLTGQRRDARIARLVGIRRGIMRVDFRQRRAGSAQ</sequence>
<dbReference type="AlphaFoldDB" id="A0A2S7J4Z9"/>
<accession>A0A2S7J4Z9</accession>
<evidence type="ECO:0000256" key="1">
    <source>
        <dbReference type="SAM" id="MobiDB-lite"/>
    </source>
</evidence>
<proteinExistence type="predicted"/>
<evidence type="ECO:0000313" key="3">
    <source>
        <dbReference type="Proteomes" id="UP000238493"/>
    </source>
</evidence>
<organism evidence="2 3">
    <name type="scientific">Brucella oryzae</name>
    <dbReference type="NCBI Taxonomy" id="335286"/>
    <lineage>
        <taxon>Bacteria</taxon>
        <taxon>Pseudomonadati</taxon>
        <taxon>Pseudomonadota</taxon>
        <taxon>Alphaproteobacteria</taxon>
        <taxon>Hyphomicrobiales</taxon>
        <taxon>Brucellaceae</taxon>
        <taxon>Brucella/Ochrobactrum group</taxon>
        <taxon>Brucella</taxon>
    </lineage>
</organism>
<comment type="caution">
    <text evidence="2">The sequence shown here is derived from an EMBL/GenBank/DDBJ whole genome shotgun (WGS) entry which is preliminary data.</text>
</comment>
<protein>
    <submittedName>
        <fullName evidence="2">Uncharacterized protein</fullName>
    </submittedName>
</protein>
<name>A0A2S7J4Z9_9HYPH</name>
<feature type="region of interest" description="Disordered" evidence="1">
    <location>
        <begin position="1"/>
        <end position="57"/>
    </location>
</feature>
<dbReference type="EMBL" id="PTRC01000005">
    <property type="protein sequence ID" value="PQA75303.1"/>
    <property type="molecule type" value="Genomic_DNA"/>
</dbReference>